<dbReference type="InterPro" id="IPR046342">
    <property type="entry name" value="CBS_dom_sf"/>
</dbReference>
<evidence type="ECO:0000259" key="4">
    <source>
        <dbReference type="PROSITE" id="PS51371"/>
    </source>
</evidence>
<dbReference type="PROSITE" id="PS50042">
    <property type="entry name" value="CNMP_BINDING_3"/>
    <property type="match status" value="1"/>
</dbReference>
<evidence type="ECO:0000256" key="2">
    <source>
        <dbReference type="PROSITE-ProRule" id="PRU00703"/>
    </source>
</evidence>
<feature type="domain" description="CBS" evidence="4">
    <location>
        <begin position="260"/>
        <end position="316"/>
    </location>
</feature>
<proteinExistence type="predicted"/>
<dbReference type="SUPFAM" id="SSF51206">
    <property type="entry name" value="cAMP-binding domain-like"/>
    <property type="match status" value="1"/>
</dbReference>
<protein>
    <submittedName>
        <fullName evidence="5">Putative manganese-dependent inorganic pyrophosphatase</fullName>
    </submittedName>
</protein>
<dbReference type="CDD" id="cd05401">
    <property type="entry name" value="NT_GlnE_GlnD_like"/>
    <property type="match status" value="1"/>
</dbReference>
<dbReference type="AlphaFoldDB" id="A0A2X2J498"/>
<accession>A0A2X2J498</accession>
<dbReference type="GO" id="GO:0008773">
    <property type="term" value="F:[protein-PII] uridylyltransferase activity"/>
    <property type="evidence" value="ECO:0007669"/>
    <property type="project" value="InterPro"/>
</dbReference>
<dbReference type="SUPFAM" id="SSF54631">
    <property type="entry name" value="CBS-domain pair"/>
    <property type="match status" value="1"/>
</dbReference>
<keyword evidence="1 2" id="KW-0129">CBS domain</keyword>
<dbReference type="InterPro" id="IPR051257">
    <property type="entry name" value="Diverse_CBS-Domain"/>
</dbReference>
<evidence type="ECO:0000259" key="3">
    <source>
        <dbReference type="PROSITE" id="PS50042"/>
    </source>
</evidence>
<dbReference type="SMART" id="SM00116">
    <property type="entry name" value="CBS"/>
    <property type="match status" value="2"/>
</dbReference>
<evidence type="ECO:0000256" key="1">
    <source>
        <dbReference type="ARBA" id="ARBA00023122"/>
    </source>
</evidence>
<feature type="domain" description="Cyclic nucleotide-binding" evidence="3">
    <location>
        <begin position="39"/>
        <end position="161"/>
    </location>
</feature>
<dbReference type="InterPro" id="IPR018490">
    <property type="entry name" value="cNMP-bd_dom_sf"/>
</dbReference>
<dbReference type="CDD" id="cd00038">
    <property type="entry name" value="CAP_ED"/>
    <property type="match status" value="1"/>
</dbReference>
<dbReference type="InterPro" id="IPR018821">
    <property type="entry name" value="DUF294_put_nucleoTrafse_sb-bd"/>
</dbReference>
<dbReference type="Proteomes" id="UP000251241">
    <property type="component" value="Unassembled WGS sequence"/>
</dbReference>
<dbReference type="Pfam" id="PF10335">
    <property type="entry name" value="DUF294_C"/>
    <property type="match status" value="1"/>
</dbReference>
<feature type="domain" description="CBS" evidence="4">
    <location>
        <begin position="195"/>
        <end position="253"/>
    </location>
</feature>
<gene>
    <name evidence="5" type="ORF">NCTC11343_02761</name>
</gene>
<dbReference type="Gene3D" id="2.60.120.10">
    <property type="entry name" value="Jelly Rolls"/>
    <property type="match status" value="1"/>
</dbReference>
<dbReference type="Pfam" id="PF03445">
    <property type="entry name" value="DUF294"/>
    <property type="match status" value="1"/>
</dbReference>
<dbReference type="PROSITE" id="PS51371">
    <property type="entry name" value="CBS"/>
    <property type="match status" value="2"/>
</dbReference>
<dbReference type="InterPro" id="IPR000595">
    <property type="entry name" value="cNMP-bd_dom"/>
</dbReference>
<dbReference type="PANTHER" id="PTHR43080:SF2">
    <property type="entry name" value="CBS DOMAIN-CONTAINING PROTEIN"/>
    <property type="match status" value="1"/>
</dbReference>
<dbReference type="EMBL" id="UAUU01000009">
    <property type="protein sequence ID" value="SPZ87181.1"/>
    <property type="molecule type" value="Genomic_DNA"/>
</dbReference>
<evidence type="ECO:0000313" key="5">
    <source>
        <dbReference type="EMBL" id="SPZ87181.1"/>
    </source>
</evidence>
<dbReference type="Pfam" id="PF00571">
    <property type="entry name" value="CBS"/>
    <property type="match status" value="2"/>
</dbReference>
<dbReference type="Gene3D" id="3.10.580.10">
    <property type="entry name" value="CBS-domain"/>
    <property type="match status" value="1"/>
</dbReference>
<dbReference type="InterPro" id="IPR000644">
    <property type="entry name" value="CBS_dom"/>
</dbReference>
<name>A0A2X2J498_SPHMU</name>
<dbReference type="InterPro" id="IPR005105">
    <property type="entry name" value="GlnD_Uridyltrans_N"/>
</dbReference>
<dbReference type="Pfam" id="PF00027">
    <property type="entry name" value="cNMP_binding"/>
    <property type="match status" value="1"/>
</dbReference>
<reference evidence="5 6" key="1">
    <citation type="submission" date="2018-06" db="EMBL/GenBank/DDBJ databases">
        <authorList>
            <consortium name="Pathogen Informatics"/>
            <person name="Doyle S."/>
        </authorList>
    </citation>
    <scope>NUCLEOTIDE SEQUENCE [LARGE SCALE GENOMIC DNA]</scope>
    <source>
        <strain evidence="5 6">NCTC11343</strain>
    </source>
</reference>
<dbReference type="InterPro" id="IPR014710">
    <property type="entry name" value="RmlC-like_jellyroll"/>
</dbReference>
<dbReference type="PANTHER" id="PTHR43080">
    <property type="entry name" value="CBS DOMAIN-CONTAINING PROTEIN CBSX3, MITOCHONDRIAL"/>
    <property type="match status" value="1"/>
</dbReference>
<organism evidence="5 6">
    <name type="scientific">Sphingobacterium multivorum</name>
    <dbReference type="NCBI Taxonomy" id="28454"/>
    <lineage>
        <taxon>Bacteria</taxon>
        <taxon>Pseudomonadati</taxon>
        <taxon>Bacteroidota</taxon>
        <taxon>Sphingobacteriia</taxon>
        <taxon>Sphingobacteriales</taxon>
        <taxon>Sphingobacteriaceae</taxon>
        <taxon>Sphingobacterium</taxon>
    </lineage>
</organism>
<evidence type="ECO:0000313" key="6">
    <source>
        <dbReference type="Proteomes" id="UP000251241"/>
    </source>
</evidence>
<sequence length="660" mass="76118">MNYPSRTYKISKLNSKTSVNVTSMKNPDAILRLLKSTQPFQILPETLQLSIVDRFNEHRFSKDTLVYRQNITDMDGVDLILEGEYETFFLDVSDNKRLVEIHHKPYCFGGISVLLNRTKALKSVIAKKGTIIYRLPRKDFIELCNANEEFFHFFTNSFGKRMLDEEFSHFVKSPASFEESYFAADQLYSRKIEHITYKDIVSCTPDTPIFEAAQTMAKHKVSCIFIKKEEQILGYATDITLRDNVVAQQIPATQSIAQVMDNPIVSISDQAYLYEAVLMMFRTKSRYLLVEKAGNYIGFLSRNRLLSEQGQSPLVFIQSVKLAETLDELREKWNNVPEIIHQLLGRGVNAEIANQVITTVADSIALKVIEKVIGEMGEPPAKFVFMVTGSEGRKEQTLMTDQDNAIIYEDKANEQRELVRAYFLNFASRVSDHLNTIGFSYCTGGYMASNPEWTHSLSHWKKNYKKWIEESIPENAIKFSTFFDCRRLYGDQGIIDQLKEFLNIELQKPNERFFTFIAKNALQYEPPLTFFKAIKTQTIGSSEVFNIKKAMTPIVDLVRVYALQNRIYEENTGGRLKQLLELGIFTQEQYEELNQSYYYLMSIRLKNQANQIRIAKLAPNNYVPIDSLTNIEKATIKEIFKTIHNFQLGIKLKFTSNLFG</sequence>